<dbReference type="InterPro" id="IPR002110">
    <property type="entry name" value="Ankyrin_rpt"/>
</dbReference>
<dbReference type="OrthoDB" id="9995210at2759"/>
<dbReference type="PANTHER" id="PTHR24180:SF45">
    <property type="entry name" value="POLY [ADP-RIBOSE] POLYMERASE TANKYRASE"/>
    <property type="match status" value="1"/>
</dbReference>
<organism evidence="6">
    <name type="scientific">Diabrotica virgifera virgifera</name>
    <name type="common">western corn rootworm</name>
    <dbReference type="NCBI Taxonomy" id="50390"/>
    <lineage>
        <taxon>Eukaryota</taxon>
        <taxon>Metazoa</taxon>
        <taxon>Ecdysozoa</taxon>
        <taxon>Arthropoda</taxon>
        <taxon>Hexapoda</taxon>
        <taxon>Insecta</taxon>
        <taxon>Pterygota</taxon>
        <taxon>Neoptera</taxon>
        <taxon>Endopterygota</taxon>
        <taxon>Coleoptera</taxon>
        <taxon>Polyphaga</taxon>
        <taxon>Cucujiformia</taxon>
        <taxon>Chrysomeloidea</taxon>
        <taxon>Chrysomelidae</taxon>
        <taxon>Galerucinae</taxon>
        <taxon>Diabroticina</taxon>
        <taxon>Diabroticites</taxon>
        <taxon>Diabrotica</taxon>
    </lineage>
</organism>
<dbReference type="SMART" id="SM00248">
    <property type="entry name" value="ANK"/>
    <property type="match status" value="4"/>
</dbReference>
<dbReference type="InterPro" id="IPR051637">
    <property type="entry name" value="Ank_repeat_dom-contain_49"/>
</dbReference>
<dbReference type="PANTHER" id="PTHR24180">
    <property type="entry name" value="CYCLIN-DEPENDENT KINASE INHIBITOR 2C-RELATED"/>
    <property type="match status" value="1"/>
</dbReference>
<dbReference type="RefSeq" id="XP_028147203.1">
    <property type="nucleotide sequence ID" value="XM_028291402.1"/>
</dbReference>
<feature type="repeat" description="ANK" evidence="3">
    <location>
        <begin position="99"/>
        <end position="131"/>
    </location>
</feature>
<dbReference type="Proteomes" id="UP001652700">
    <property type="component" value="Unplaced"/>
</dbReference>
<dbReference type="PROSITE" id="PS50088">
    <property type="entry name" value="ANK_REPEAT"/>
    <property type="match status" value="3"/>
</dbReference>
<protein>
    <submittedName>
        <fullName evidence="6">Ankyrin repeat, PH and SEC7 domain containing protein secG-like</fullName>
    </submittedName>
</protein>
<feature type="repeat" description="ANK" evidence="3">
    <location>
        <begin position="66"/>
        <end position="98"/>
    </location>
</feature>
<proteinExistence type="predicted"/>
<dbReference type="AlphaFoldDB" id="A0A6P7GPS6"/>
<dbReference type="Pfam" id="PF12796">
    <property type="entry name" value="Ank_2"/>
    <property type="match status" value="1"/>
</dbReference>
<name>A0A6P7GPS6_DIAVI</name>
<reference evidence="4" key="2">
    <citation type="submission" date="2025-05" db="UniProtKB">
        <authorList>
            <consortium name="EnsemblMetazoa"/>
        </authorList>
    </citation>
    <scope>IDENTIFICATION</scope>
</reference>
<evidence type="ECO:0000313" key="6">
    <source>
        <dbReference type="RefSeq" id="XP_028147203.1"/>
    </source>
</evidence>
<reference evidence="6" key="1">
    <citation type="submission" date="2025-04" db="UniProtKB">
        <authorList>
            <consortium name="RefSeq"/>
        </authorList>
    </citation>
    <scope>IDENTIFICATION</scope>
    <source>
        <tissue evidence="6">Whole insect</tissue>
    </source>
</reference>
<dbReference type="PROSITE" id="PS50297">
    <property type="entry name" value="ANK_REP_REGION"/>
    <property type="match status" value="2"/>
</dbReference>
<evidence type="ECO:0000256" key="3">
    <source>
        <dbReference type="PROSITE-ProRule" id="PRU00023"/>
    </source>
</evidence>
<keyword evidence="1" id="KW-0677">Repeat</keyword>
<evidence type="ECO:0000313" key="5">
    <source>
        <dbReference type="Proteomes" id="UP001652700"/>
    </source>
</evidence>
<evidence type="ECO:0000313" key="4">
    <source>
        <dbReference type="EnsemblMetazoa" id="XP_050505233.1"/>
    </source>
</evidence>
<evidence type="ECO:0000256" key="2">
    <source>
        <dbReference type="ARBA" id="ARBA00023043"/>
    </source>
</evidence>
<accession>A0A6P7GPS6</accession>
<keyword evidence="5" id="KW-1185">Reference proteome</keyword>
<sequence length="214" mass="23671">MFGLITIYLTVKVVFTKITTYFADLKAAKQKPLLDIHIAAYQGDIEAVRNAVKHGGNIYAKCKTNFANKPIHTAAERGHPIIIDYFLQQGVPIDIVNNAGETPLHLAALYNKTQAMEFLISNGANIHKKDNCKRTALHLAAMSGSANSLCLLIKHGANLDGQDLYGWSPLHNQIKAVNFFLKQGIPADFETVHGYTLLHAACRYGIYYKHTGCF</sequence>
<keyword evidence="2 3" id="KW-0040">ANK repeat</keyword>
<feature type="repeat" description="ANK" evidence="3">
    <location>
        <begin position="132"/>
        <end position="164"/>
    </location>
</feature>
<evidence type="ECO:0000256" key="1">
    <source>
        <dbReference type="ARBA" id="ARBA00022737"/>
    </source>
</evidence>
<dbReference type="Gene3D" id="1.25.40.20">
    <property type="entry name" value="Ankyrin repeat-containing domain"/>
    <property type="match status" value="1"/>
</dbReference>
<dbReference type="SUPFAM" id="SSF48403">
    <property type="entry name" value="Ankyrin repeat"/>
    <property type="match status" value="1"/>
</dbReference>
<dbReference type="EnsemblMetazoa" id="XM_050649276.1">
    <property type="protein sequence ID" value="XP_050505233.1"/>
    <property type="gene ID" value="LOC126883620"/>
</dbReference>
<dbReference type="InParanoid" id="A0A6P7GPS6"/>
<dbReference type="InterPro" id="IPR036770">
    <property type="entry name" value="Ankyrin_rpt-contain_sf"/>
</dbReference>
<dbReference type="Pfam" id="PF00023">
    <property type="entry name" value="Ank"/>
    <property type="match status" value="1"/>
</dbReference>
<gene>
    <name evidence="6" type="primary">LOC114340627</name>
</gene>